<sequence>NYFFLCVLLSAEPVQMSGKTIAILGDQALFKCEITEPQDILQVSWQKEKGGLSVNLATYSKRFGRNILQPFNGRLNLTQTELSKSIITIDRVTLDDEGRYACLFNTFPGGSMSRRSHLTVYGKCCRAIILTNGNSFHGNTAVCRATGKPAPSLSWRMHNRTLNHDEVKVKPNPNG</sequence>
<evidence type="ECO:0000256" key="6">
    <source>
        <dbReference type="ARBA" id="ARBA00023157"/>
    </source>
</evidence>
<dbReference type="InterPro" id="IPR013106">
    <property type="entry name" value="Ig_V-set"/>
</dbReference>
<dbReference type="InterPro" id="IPR047164">
    <property type="entry name" value="OX2G-like"/>
</dbReference>
<dbReference type="Ensembl" id="ENSLACT00000001838.1">
    <property type="protein sequence ID" value="ENSLACP00000001825.1"/>
    <property type="gene ID" value="ENSLACG00000001629.1"/>
</dbReference>
<dbReference type="GO" id="GO:0043025">
    <property type="term" value="C:neuronal cell body"/>
    <property type="evidence" value="ECO:0007669"/>
    <property type="project" value="TreeGrafter"/>
</dbReference>
<dbReference type="InterPro" id="IPR013783">
    <property type="entry name" value="Ig-like_fold"/>
</dbReference>
<dbReference type="GO" id="GO:0030424">
    <property type="term" value="C:axon"/>
    <property type="evidence" value="ECO:0007669"/>
    <property type="project" value="TreeGrafter"/>
</dbReference>
<keyword evidence="8" id="KW-0393">Immunoglobulin domain</keyword>
<reference evidence="10" key="2">
    <citation type="submission" date="2025-08" db="UniProtKB">
        <authorList>
            <consortium name="Ensembl"/>
        </authorList>
    </citation>
    <scope>IDENTIFICATION</scope>
</reference>
<dbReference type="GO" id="GO:0098632">
    <property type="term" value="F:cell-cell adhesion mediator activity"/>
    <property type="evidence" value="ECO:0007669"/>
    <property type="project" value="InterPro"/>
</dbReference>
<dbReference type="InterPro" id="IPR036179">
    <property type="entry name" value="Ig-like_dom_sf"/>
</dbReference>
<dbReference type="GO" id="GO:0016020">
    <property type="term" value="C:membrane"/>
    <property type="evidence" value="ECO:0007669"/>
    <property type="project" value="UniProtKB-SubCell"/>
</dbReference>
<organism evidence="10 11">
    <name type="scientific">Latimeria chalumnae</name>
    <name type="common">Coelacanth</name>
    <dbReference type="NCBI Taxonomy" id="7897"/>
    <lineage>
        <taxon>Eukaryota</taxon>
        <taxon>Metazoa</taxon>
        <taxon>Chordata</taxon>
        <taxon>Craniata</taxon>
        <taxon>Vertebrata</taxon>
        <taxon>Euteleostomi</taxon>
        <taxon>Coelacanthiformes</taxon>
        <taxon>Coelacanthidae</taxon>
        <taxon>Latimeria</taxon>
    </lineage>
</organism>
<evidence type="ECO:0000256" key="4">
    <source>
        <dbReference type="ARBA" id="ARBA00022989"/>
    </source>
</evidence>
<keyword evidence="11" id="KW-1185">Reference proteome</keyword>
<dbReference type="SMART" id="SM00409">
    <property type="entry name" value="IG"/>
    <property type="match status" value="1"/>
</dbReference>
<evidence type="ECO:0000256" key="1">
    <source>
        <dbReference type="ARBA" id="ARBA00004167"/>
    </source>
</evidence>
<evidence type="ECO:0000259" key="9">
    <source>
        <dbReference type="PROSITE" id="PS50835"/>
    </source>
</evidence>
<feature type="domain" description="Ig-like" evidence="9">
    <location>
        <begin position="13"/>
        <end position="119"/>
    </location>
</feature>
<dbReference type="GO" id="GO:0009986">
    <property type="term" value="C:cell surface"/>
    <property type="evidence" value="ECO:0007669"/>
    <property type="project" value="TreeGrafter"/>
</dbReference>
<evidence type="ECO:0000256" key="2">
    <source>
        <dbReference type="ARBA" id="ARBA00022692"/>
    </source>
</evidence>
<dbReference type="GeneTree" id="ENSGT00530000063970"/>
<dbReference type="Gene3D" id="2.60.40.10">
    <property type="entry name" value="Immunoglobulins"/>
    <property type="match status" value="1"/>
</dbReference>
<protein>
    <recommendedName>
        <fullName evidence="9">Ig-like domain-containing protein</fullName>
    </recommendedName>
</protein>
<keyword evidence="3" id="KW-0732">Signal</keyword>
<evidence type="ECO:0000256" key="5">
    <source>
        <dbReference type="ARBA" id="ARBA00023136"/>
    </source>
</evidence>
<dbReference type="EMBL" id="AFYH01235661">
    <property type="status" value="NOT_ANNOTATED_CDS"/>
    <property type="molecule type" value="Genomic_DNA"/>
</dbReference>
<evidence type="ECO:0000313" key="11">
    <source>
        <dbReference type="Proteomes" id="UP000008672"/>
    </source>
</evidence>
<comment type="subcellular location">
    <subcellularLocation>
        <location evidence="1">Membrane</location>
        <topology evidence="1">Single-pass membrane protein</topology>
    </subcellularLocation>
</comment>
<dbReference type="GO" id="GO:0150079">
    <property type="term" value="P:negative regulation of neuroinflammatory response"/>
    <property type="evidence" value="ECO:0007669"/>
    <property type="project" value="TreeGrafter"/>
</dbReference>
<dbReference type="SUPFAM" id="SSF48726">
    <property type="entry name" value="Immunoglobulin"/>
    <property type="match status" value="1"/>
</dbReference>
<evidence type="ECO:0000256" key="3">
    <source>
        <dbReference type="ARBA" id="ARBA00022729"/>
    </source>
</evidence>
<keyword evidence="5" id="KW-0472">Membrane</keyword>
<dbReference type="Pfam" id="PF07686">
    <property type="entry name" value="V-set"/>
    <property type="match status" value="1"/>
</dbReference>
<dbReference type="AlphaFoldDB" id="H2ZWQ4"/>
<dbReference type="Proteomes" id="UP000008672">
    <property type="component" value="Unassembled WGS sequence"/>
</dbReference>
<dbReference type="PANTHER" id="PTHR46841:SF7">
    <property type="entry name" value="IG-LIKE DOMAIN-CONTAINING PROTEIN"/>
    <property type="match status" value="1"/>
</dbReference>
<evidence type="ECO:0000256" key="7">
    <source>
        <dbReference type="ARBA" id="ARBA00023180"/>
    </source>
</evidence>
<dbReference type="OMA" id="IFNTFPM"/>
<keyword evidence="7" id="KW-0325">Glycoprotein</keyword>
<proteinExistence type="predicted"/>
<dbReference type="HOGENOM" id="CLU_064101_2_0_1"/>
<keyword evidence="2" id="KW-0812">Transmembrane</keyword>
<accession>H2ZWQ4</accession>
<dbReference type="InParanoid" id="H2ZWQ4"/>
<name>H2ZWQ4_LATCH</name>
<dbReference type="GO" id="GO:0034113">
    <property type="term" value="P:heterotypic cell-cell adhesion"/>
    <property type="evidence" value="ECO:0007669"/>
    <property type="project" value="TreeGrafter"/>
</dbReference>
<reference evidence="10" key="3">
    <citation type="submission" date="2025-09" db="UniProtKB">
        <authorList>
            <consortium name="Ensembl"/>
        </authorList>
    </citation>
    <scope>IDENTIFICATION</scope>
</reference>
<dbReference type="PANTHER" id="PTHR46841">
    <property type="entry name" value="OX-2 MEMBRANE GLYCOPROTEIN"/>
    <property type="match status" value="1"/>
</dbReference>
<evidence type="ECO:0000313" key="10">
    <source>
        <dbReference type="Ensembl" id="ENSLACP00000001825.1"/>
    </source>
</evidence>
<reference evidence="11" key="1">
    <citation type="submission" date="2011-08" db="EMBL/GenBank/DDBJ databases">
        <title>The draft genome of Latimeria chalumnae.</title>
        <authorList>
            <person name="Di Palma F."/>
            <person name="Alfoldi J."/>
            <person name="Johnson J."/>
            <person name="Berlin A."/>
            <person name="Gnerre S."/>
            <person name="Jaffe D."/>
            <person name="MacCallum I."/>
            <person name="Young S."/>
            <person name="Walker B.J."/>
            <person name="Lander E."/>
            <person name="Lindblad-Toh K."/>
        </authorList>
    </citation>
    <scope>NUCLEOTIDE SEQUENCE [LARGE SCALE GENOMIC DNA]</scope>
    <source>
        <strain evidence="11">Wild caught</strain>
    </source>
</reference>
<keyword evidence="4" id="KW-1133">Transmembrane helix</keyword>
<evidence type="ECO:0000256" key="8">
    <source>
        <dbReference type="ARBA" id="ARBA00023319"/>
    </source>
</evidence>
<dbReference type="InterPro" id="IPR003599">
    <property type="entry name" value="Ig_sub"/>
</dbReference>
<dbReference type="InterPro" id="IPR007110">
    <property type="entry name" value="Ig-like_dom"/>
</dbReference>
<keyword evidence="6" id="KW-1015">Disulfide bond</keyword>
<dbReference type="eggNOG" id="ENOG502S5DU">
    <property type="taxonomic scope" value="Eukaryota"/>
</dbReference>
<dbReference type="PROSITE" id="PS50835">
    <property type="entry name" value="IG_LIKE"/>
    <property type="match status" value="1"/>
</dbReference>